<dbReference type="Proteomes" id="UP000827092">
    <property type="component" value="Unassembled WGS sequence"/>
</dbReference>
<accession>A0AAV6VPX5</accession>
<keyword evidence="2" id="KW-1185">Reference proteome</keyword>
<organism evidence="1 2">
    <name type="scientific">Oedothorax gibbosus</name>
    <dbReference type="NCBI Taxonomy" id="931172"/>
    <lineage>
        <taxon>Eukaryota</taxon>
        <taxon>Metazoa</taxon>
        <taxon>Ecdysozoa</taxon>
        <taxon>Arthropoda</taxon>
        <taxon>Chelicerata</taxon>
        <taxon>Arachnida</taxon>
        <taxon>Araneae</taxon>
        <taxon>Araneomorphae</taxon>
        <taxon>Entelegynae</taxon>
        <taxon>Araneoidea</taxon>
        <taxon>Linyphiidae</taxon>
        <taxon>Erigoninae</taxon>
        <taxon>Oedothorax</taxon>
    </lineage>
</organism>
<protein>
    <submittedName>
        <fullName evidence="1">Uncharacterized protein</fullName>
    </submittedName>
</protein>
<reference evidence="1 2" key="1">
    <citation type="journal article" date="2022" name="Nat. Ecol. Evol.">
        <title>A masculinizing supergene underlies an exaggerated male reproductive morph in a spider.</title>
        <authorList>
            <person name="Hendrickx F."/>
            <person name="De Corte Z."/>
            <person name="Sonet G."/>
            <person name="Van Belleghem S.M."/>
            <person name="Kostlbacher S."/>
            <person name="Vangestel C."/>
        </authorList>
    </citation>
    <scope>NUCLEOTIDE SEQUENCE [LARGE SCALE GENOMIC DNA]</scope>
    <source>
        <strain evidence="1">W744_W776</strain>
    </source>
</reference>
<evidence type="ECO:0000313" key="1">
    <source>
        <dbReference type="EMBL" id="KAG8197897.1"/>
    </source>
</evidence>
<dbReference type="AlphaFoldDB" id="A0AAV6VPX5"/>
<name>A0AAV6VPX5_9ARAC</name>
<sequence>MSFASYSENSANTLSVSIIDGENSAVIGTAFKCDSPVPAKKAKVSIPKNQSDFRQENENKMDATHSNYVTGEVFRCTETNTEEFSIDGTPNQSLDDVMGNFNSSPTSVLDSQFTFFDDAHLESLKKEFDLDSIDGEELVDLDFDDICDELSNMLNDDFPLEENKGPTANLNNELKSYMDKPLDINHESHSILSNSLKDLVKNQQDSSGIISKEEFLGDSNNEKMASRSKTVVEETSSIVSAASLLEKEHSSHTTFAGSEKETHTPYTKHEIALTSDSAKLNYDSDACGDDDELVNLDFDDICDDIGDDILNDDFPLEENKGPTANLNNKLKSYMDKPLDINHESYSILSNSLKDLVKNQQDSSGIISKEEFLGDSNNKKMASRSKTFVDETSSIVSAASLLEKEHSSHTTFAGSETETHTPYTKHEIALTSDSIKLNYDSDACGDEDELVDLDLDDICEDICDDVLNDDMLNDDFPFEENEGTPTANLNNEFESYMDKPLEINLESYSILLNSHKVISENQQDSSGIISRDEFSDNSSYEKMASCSKTLVQETSSIVSAASLLEKEHSSHTTFAGSETETHTPYTKYEIALTSDSVKLNYDSDACGDEDELVDLDFDDICDDLLNDDMLNDDMLNDDMLNDDMLNDDMRHAE</sequence>
<evidence type="ECO:0000313" key="2">
    <source>
        <dbReference type="Proteomes" id="UP000827092"/>
    </source>
</evidence>
<comment type="caution">
    <text evidence="1">The sequence shown here is derived from an EMBL/GenBank/DDBJ whole genome shotgun (WGS) entry which is preliminary data.</text>
</comment>
<dbReference type="EMBL" id="JAFNEN010000047">
    <property type="protein sequence ID" value="KAG8197897.1"/>
    <property type="molecule type" value="Genomic_DNA"/>
</dbReference>
<proteinExistence type="predicted"/>
<gene>
    <name evidence="1" type="ORF">JTE90_020276</name>
</gene>